<reference evidence="3" key="2">
    <citation type="submission" date="2021-04" db="EMBL/GenBank/DDBJ databases">
        <authorList>
            <person name="Gilroy R."/>
        </authorList>
    </citation>
    <scope>NUCLEOTIDE SEQUENCE</scope>
    <source>
        <strain evidence="3">ChiHecec2B26-446</strain>
    </source>
</reference>
<dbReference type="PANTHER" id="PTHR43540">
    <property type="entry name" value="PEROXYUREIDOACRYLATE/UREIDOACRYLATE AMIDOHYDROLASE-RELATED"/>
    <property type="match status" value="1"/>
</dbReference>
<feature type="domain" description="Isochorismatase-like" evidence="2">
    <location>
        <begin position="6"/>
        <end position="169"/>
    </location>
</feature>
<keyword evidence="1 3" id="KW-0378">Hydrolase</keyword>
<dbReference type="PANTHER" id="PTHR43540:SF6">
    <property type="entry name" value="ISOCHORISMATASE-LIKE DOMAIN-CONTAINING PROTEIN"/>
    <property type="match status" value="1"/>
</dbReference>
<dbReference type="GO" id="GO:0016787">
    <property type="term" value="F:hydrolase activity"/>
    <property type="evidence" value="ECO:0007669"/>
    <property type="project" value="UniProtKB-KW"/>
</dbReference>
<dbReference type="InterPro" id="IPR036380">
    <property type="entry name" value="Isochorismatase-like_sf"/>
</dbReference>
<evidence type="ECO:0000313" key="3">
    <source>
        <dbReference type="EMBL" id="HIV99933.1"/>
    </source>
</evidence>
<comment type="caution">
    <text evidence="3">The sequence shown here is derived from an EMBL/GenBank/DDBJ whole genome shotgun (WGS) entry which is preliminary data.</text>
</comment>
<gene>
    <name evidence="3" type="ORF">H9894_01915</name>
</gene>
<protein>
    <submittedName>
        <fullName evidence="3">Cysteine hydrolase</fullName>
    </submittedName>
</protein>
<dbReference type="CDD" id="cd00431">
    <property type="entry name" value="cysteine_hydrolases"/>
    <property type="match status" value="1"/>
</dbReference>
<dbReference type="SUPFAM" id="SSF52499">
    <property type="entry name" value="Isochorismatase-like hydrolases"/>
    <property type="match status" value="1"/>
</dbReference>
<reference evidence="3" key="1">
    <citation type="journal article" date="2021" name="PeerJ">
        <title>Extensive microbial diversity within the chicken gut microbiome revealed by metagenomics and culture.</title>
        <authorList>
            <person name="Gilroy R."/>
            <person name="Ravi A."/>
            <person name="Getino M."/>
            <person name="Pursley I."/>
            <person name="Horton D.L."/>
            <person name="Alikhan N.F."/>
            <person name="Baker D."/>
            <person name="Gharbi K."/>
            <person name="Hall N."/>
            <person name="Watson M."/>
            <person name="Adriaenssens E.M."/>
            <person name="Foster-Nyarko E."/>
            <person name="Jarju S."/>
            <person name="Secka A."/>
            <person name="Antonio M."/>
            <person name="Oren A."/>
            <person name="Chaudhuri R.R."/>
            <person name="La Ragione R."/>
            <person name="Hildebrand F."/>
            <person name="Pallen M.J."/>
        </authorList>
    </citation>
    <scope>NUCLEOTIDE SEQUENCE</scope>
    <source>
        <strain evidence="3">ChiHecec2B26-446</strain>
    </source>
</reference>
<dbReference type="EMBL" id="DXHV01000023">
    <property type="protein sequence ID" value="HIV99933.1"/>
    <property type="molecule type" value="Genomic_DNA"/>
</dbReference>
<sequence length="186" mass="20200">MQENYLIVVDVQNDFVSGSLGTPEARAIVPALCARVRDFQGTVLLTRDTHYADYLTTQEGRLLPIVHCVEGTEGWQLVPELEEVCQARNLRIFDKETFASVALASELAERAKKGEVAGVEFAGLCTDICVISNALLLKSMAPQIPLFVDPACCAGTTPERHEAALKVLHSCQILPGSRKEAGHVPV</sequence>
<dbReference type="InterPro" id="IPR000868">
    <property type="entry name" value="Isochorismatase-like_dom"/>
</dbReference>
<evidence type="ECO:0000313" key="4">
    <source>
        <dbReference type="Proteomes" id="UP000886752"/>
    </source>
</evidence>
<organism evidence="3 4">
    <name type="scientific">Candidatus Desulfovibrio intestinipullorum</name>
    <dbReference type="NCBI Taxonomy" id="2838536"/>
    <lineage>
        <taxon>Bacteria</taxon>
        <taxon>Pseudomonadati</taxon>
        <taxon>Thermodesulfobacteriota</taxon>
        <taxon>Desulfovibrionia</taxon>
        <taxon>Desulfovibrionales</taxon>
        <taxon>Desulfovibrionaceae</taxon>
        <taxon>Desulfovibrio</taxon>
    </lineage>
</organism>
<dbReference type="Gene3D" id="3.40.50.850">
    <property type="entry name" value="Isochorismatase-like"/>
    <property type="match status" value="1"/>
</dbReference>
<name>A0A9D1PUS6_9BACT</name>
<dbReference type="InterPro" id="IPR050272">
    <property type="entry name" value="Isochorismatase-like_hydrls"/>
</dbReference>
<dbReference type="Proteomes" id="UP000886752">
    <property type="component" value="Unassembled WGS sequence"/>
</dbReference>
<accession>A0A9D1PUS6</accession>
<evidence type="ECO:0000256" key="1">
    <source>
        <dbReference type="ARBA" id="ARBA00022801"/>
    </source>
</evidence>
<dbReference type="Pfam" id="PF00857">
    <property type="entry name" value="Isochorismatase"/>
    <property type="match status" value="1"/>
</dbReference>
<evidence type="ECO:0000259" key="2">
    <source>
        <dbReference type="Pfam" id="PF00857"/>
    </source>
</evidence>
<dbReference type="AlphaFoldDB" id="A0A9D1PUS6"/>
<proteinExistence type="predicted"/>